<feature type="transmembrane region" description="Helical" evidence="8">
    <location>
        <begin position="196"/>
        <end position="216"/>
    </location>
</feature>
<feature type="chain" id="PRO_5042264693" description="Proline-rich transmembrane protein 3/4 domain-containing protein" evidence="9">
    <location>
        <begin position="23"/>
        <end position="892"/>
    </location>
</feature>
<keyword evidence="6 8" id="KW-0472">Membrane</keyword>
<comment type="subcellular location">
    <subcellularLocation>
        <location evidence="1">Membrane</location>
        <topology evidence="1">Multi-pass membrane protein</topology>
    </subcellularLocation>
</comment>
<keyword evidence="4 9" id="KW-0732">Signal</keyword>
<dbReference type="EMBL" id="JAWZYT010006007">
    <property type="protein sequence ID" value="KAK4289053.1"/>
    <property type="molecule type" value="Genomic_DNA"/>
</dbReference>
<evidence type="ECO:0000256" key="5">
    <source>
        <dbReference type="ARBA" id="ARBA00022989"/>
    </source>
</evidence>
<dbReference type="Proteomes" id="UP001292094">
    <property type="component" value="Unassembled WGS sequence"/>
</dbReference>
<feature type="transmembrane region" description="Helical" evidence="8">
    <location>
        <begin position="268"/>
        <end position="288"/>
    </location>
</feature>
<feature type="region of interest" description="Disordered" evidence="7">
    <location>
        <begin position="84"/>
        <end position="110"/>
    </location>
</feature>
<keyword evidence="2" id="KW-0597">Phosphoprotein</keyword>
<evidence type="ECO:0000313" key="11">
    <source>
        <dbReference type="EMBL" id="KAK4289053.1"/>
    </source>
</evidence>
<feature type="signal peptide" evidence="9">
    <location>
        <begin position="1"/>
        <end position="22"/>
    </location>
</feature>
<evidence type="ECO:0000256" key="1">
    <source>
        <dbReference type="ARBA" id="ARBA00004141"/>
    </source>
</evidence>
<feature type="compositionally biased region" description="Low complexity" evidence="7">
    <location>
        <begin position="827"/>
        <end position="836"/>
    </location>
</feature>
<evidence type="ECO:0000256" key="6">
    <source>
        <dbReference type="ARBA" id="ARBA00023136"/>
    </source>
</evidence>
<keyword evidence="5 8" id="KW-1133">Transmembrane helix</keyword>
<evidence type="ECO:0000256" key="3">
    <source>
        <dbReference type="ARBA" id="ARBA00022692"/>
    </source>
</evidence>
<evidence type="ECO:0000313" key="12">
    <source>
        <dbReference type="Proteomes" id="UP001292094"/>
    </source>
</evidence>
<feature type="transmembrane region" description="Helical" evidence="8">
    <location>
        <begin position="347"/>
        <end position="367"/>
    </location>
</feature>
<protein>
    <recommendedName>
        <fullName evidence="10">Proline-rich transmembrane protein 3/4 domain-containing protein</fullName>
    </recommendedName>
</protein>
<sequence>MPQLASCLLLLWLLLWPWLVLSQVALRAEALITGPLGPGAGRGVGGGTGLGVQWPRREKANSTNIESSLAAIFRGVAYGLPPAPTLPPTSTSTTPPTPPPPPPPIPPKFGDDEWIKLDEELFGERGFILEDADTPPTVEVVRAGGGAGVVWVGQLGQAWVVHLYCMGGMFTVVGVAGLVGVARVRVAASLLPRPHYLSVHLLMVVAALARCVHLFLDPYGTSARLPVGVALVAEEVAWPCLTAAVAVVLLGVVGAWRRNPPPHAHHAPVTLAAITVFHLALAVTTHAIALYHPTHAGPLRAAAQTATAAWGGVVGVGGVAGAGRVVQSLTRPSCLTTTPARPALLHAARLALAASFTQVGVAGLHLYSLLGPADALHVPPRRPWHWLAVEAARGGLQVVAWLLLALAALRPFTPPHPAYRPAPRHPPHPAKTEARLWRGLWAELWRGRCGGVGSDSAHTRVLPHPDPELHPRQDGRSLSLTARAHPRLQCPPLVPCFPMPPQRAASEAHLQWSHARARDAPPSGCSSRPPSLVVSDTGLARLADPPSPPFSPAHHAHDNHDPSHISFSPAHHTHQPRKDSTAESHAYDQHLYYNAKSDLKKKPPSPTRQPSPVAMEVRSWGGGNSPCSSPDSPASSCDPRYHHYEDSDGAEYQLPYAHVPNPQPPVPRCPRHPPCRSPPSALQTCPGPQPRHHSPRPSHTSQPDLLPHPGSPPPQQGHGWWMGQTRTAQGSPKPRHNEDHPEGPRGTTRSSRGTTPSPPTSKAHAPITPQSFPPPPPKPFNAKSHAPAPPTHPPPQLPNHAPPHPPTHAPPVLSTHNTPTPPPLSHPLPSHIPSTHAHAPPLQPHAQVSPYHVPPMSESATQTDVPKVPRPTDHAHPHPTPSAPPAPPDTTL</sequence>
<dbReference type="PANTHER" id="PTHR35578:SF6">
    <property type="entry name" value="PROLINE-RICH TRANSMEMBRANE PROTEIN 4"/>
    <property type="match status" value="1"/>
</dbReference>
<feature type="compositionally biased region" description="Pro residues" evidence="7">
    <location>
        <begin position="878"/>
        <end position="892"/>
    </location>
</feature>
<gene>
    <name evidence="11" type="ORF">Pmani_037959</name>
</gene>
<feature type="region of interest" description="Disordered" evidence="7">
    <location>
        <begin position="455"/>
        <end position="474"/>
    </location>
</feature>
<comment type="caution">
    <text evidence="11">The sequence shown here is derived from an EMBL/GenBank/DDBJ whole genome shotgun (WGS) entry which is preliminary data.</text>
</comment>
<feature type="compositionally biased region" description="Basic and acidic residues" evidence="7">
    <location>
        <begin position="576"/>
        <end position="588"/>
    </location>
</feature>
<feature type="compositionally biased region" description="Pro residues" evidence="7">
    <location>
        <begin position="95"/>
        <end position="107"/>
    </location>
</feature>
<dbReference type="Pfam" id="PF25987">
    <property type="entry name" value="PRRT3"/>
    <property type="match status" value="1"/>
</dbReference>
<feature type="transmembrane region" description="Helical" evidence="8">
    <location>
        <begin position="159"/>
        <end position="184"/>
    </location>
</feature>
<evidence type="ECO:0000259" key="10">
    <source>
        <dbReference type="Pfam" id="PF25987"/>
    </source>
</evidence>
<feature type="region of interest" description="Disordered" evidence="7">
    <location>
        <begin position="507"/>
        <end position="892"/>
    </location>
</feature>
<accession>A0AAE1TKN9</accession>
<feature type="compositionally biased region" description="Pro residues" evidence="7">
    <location>
        <begin position="787"/>
        <end position="809"/>
    </location>
</feature>
<feature type="domain" description="Proline-rich transmembrane protein 3/4" evidence="10">
    <location>
        <begin position="154"/>
        <end position="413"/>
    </location>
</feature>
<evidence type="ECO:0000256" key="2">
    <source>
        <dbReference type="ARBA" id="ARBA00022553"/>
    </source>
</evidence>
<evidence type="ECO:0000256" key="9">
    <source>
        <dbReference type="SAM" id="SignalP"/>
    </source>
</evidence>
<feature type="compositionally biased region" description="Basic and acidic residues" evidence="7">
    <location>
        <begin position="463"/>
        <end position="474"/>
    </location>
</feature>
<feature type="compositionally biased region" description="Low complexity" evidence="7">
    <location>
        <begin position="625"/>
        <end position="638"/>
    </location>
</feature>
<dbReference type="AlphaFoldDB" id="A0AAE1TKN9"/>
<name>A0AAE1TKN9_9EUCA</name>
<feature type="transmembrane region" description="Helical" evidence="8">
    <location>
        <begin position="308"/>
        <end position="326"/>
    </location>
</feature>
<reference evidence="11" key="1">
    <citation type="submission" date="2023-11" db="EMBL/GenBank/DDBJ databases">
        <title>Genome assemblies of two species of porcelain crab, Petrolisthes cinctipes and Petrolisthes manimaculis (Anomura: Porcellanidae).</title>
        <authorList>
            <person name="Angst P."/>
        </authorList>
    </citation>
    <scope>NUCLEOTIDE SEQUENCE</scope>
    <source>
        <strain evidence="11">PB745_02</strain>
        <tissue evidence="11">Gill</tissue>
    </source>
</reference>
<evidence type="ECO:0000256" key="7">
    <source>
        <dbReference type="SAM" id="MobiDB-lite"/>
    </source>
</evidence>
<organism evidence="11 12">
    <name type="scientific">Petrolisthes manimaculis</name>
    <dbReference type="NCBI Taxonomy" id="1843537"/>
    <lineage>
        <taxon>Eukaryota</taxon>
        <taxon>Metazoa</taxon>
        <taxon>Ecdysozoa</taxon>
        <taxon>Arthropoda</taxon>
        <taxon>Crustacea</taxon>
        <taxon>Multicrustacea</taxon>
        <taxon>Malacostraca</taxon>
        <taxon>Eumalacostraca</taxon>
        <taxon>Eucarida</taxon>
        <taxon>Decapoda</taxon>
        <taxon>Pleocyemata</taxon>
        <taxon>Anomura</taxon>
        <taxon>Galatheoidea</taxon>
        <taxon>Porcellanidae</taxon>
        <taxon>Petrolisthes</taxon>
    </lineage>
</organism>
<proteinExistence type="predicted"/>
<dbReference type="InterPro" id="IPR052836">
    <property type="entry name" value="PRRT_domain-containing"/>
</dbReference>
<keyword evidence="12" id="KW-1185">Reference proteome</keyword>
<evidence type="ECO:0000256" key="8">
    <source>
        <dbReference type="SAM" id="Phobius"/>
    </source>
</evidence>
<dbReference type="InterPro" id="IPR059081">
    <property type="entry name" value="PRRT3-4"/>
</dbReference>
<evidence type="ECO:0000256" key="4">
    <source>
        <dbReference type="ARBA" id="ARBA00022729"/>
    </source>
</evidence>
<feature type="transmembrane region" description="Helical" evidence="8">
    <location>
        <begin position="236"/>
        <end position="256"/>
    </location>
</feature>
<feature type="compositionally biased region" description="Low complexity" evidence="7">
    <location>
        <begin position="744"/>
        <end position="755"/>
    </location>
</feature>
<feature type="compositionally biased region" description="Low complexity" evidence="7">
    <location>
        <begin position="697"/>
        <end position="708"/>
    </location>
</feature>
<keyword evidence="3 8" id="KW-0812">Transmembrane</keyword>
<dbReference type="PANTHER" id="PTHR35578">
    <property type="entry name" value="PROLINE-RICH TRANSMEMBRANE PROTEIN 4-RELATED"/>
    <property type="match status" value="1"/>
</dbReference>